<feature type="compositionally biased region" description="Basic and acidic residues" evidence="1">
    <location>
        <begin position="110"/>
        <end position="130"/>
    </location>
</feature>
<dbReference type="RefSeq" id="WP_238293602.1">
    <property type="nucleotide sequence ID" value="NZ_BPQS01000073.1"/>
</dbReference>
<keyword evidence="2" id="KW-0472">Membrane</keyword>
<keyword evidence="2" id="KW-0812">Transmembrane</keyword>
<evidence type="ECO:0000313" key="4">
    <source>
        <dbReference type="Proteomes" id="UP001244297"/>
    </source>
</evidence>
<keyword evidence="4" id="KW-1185">Reference proteome</keyword>
<dbReference type="EMBL" id="JAUFPT010000065">
    <property type="protein sequence ID" value="MDN3573021.1"/>
    <property type="molecule type" value="Genomic_DNA"/>
</dbReference>
<proteinExistence type="predicted"/>
<keyword evidence="2" id="KW-1133">Transmembrane helix</keyword>
<comment type="caution">
    <text evidence="3">The sequence shown here is derived from an EMBL/GenBank/DDBJ whole genome shotgun (WGS) entry which is preliminary data.</text>
</comment>
<name>A0ABT8AT53_9HYPH</name>
<gene>
    <name evidence="3" type="ORF">QWZ18_20630</name>
</gene>
<evidence type="ECO:0000313" key="3">
    <source>
        <dbReference type="EMBL" id="MDN3573021.1"/>
    </source>
</evidence>
<organism evidence="3 4">
    <name type="scientific">Methylobacterium longum</name>
    <dbReference type="NCBI Taxonomy" id="767694"/>
    <lineage>
        <taxon>Bacteria</taxon>
        <taxon>Pseudomonadati</taxon>
        <taxon>Pseudomonadota</taxon>
        <taxon>Alphaproteobacteria</taxon>
        <taxon>Hyphomicrobiales</taxon>
        <taxon>Methylobacteriaceae</taxon>
        <taxon>Methylobacterium</taxon>
    </lineage>
</organism>
<evidence type="ECO:0000256" key="1">
    <source>
        <dbReference type="SAM" id="MobiDB-lite"/>
    </source>
</evidence>
<sequence length="130" mass="14286">MTYGDPTPRLFAAAASLTGTGILMSRPDPSLEGILIGLLCLGLWALGTLAAWPSRTVRPARSTRPRVLEAVILEAPRFDTRRFDTRPALPVLLPAPRPAPRAMVQAGAPRRPEVPTHRQRVIEGHTRNRR</sequence>
<evidence type="ECO:0000256" key="2">
    <source>
        <dbReference type="SAM" id="Phobius"/>
    </source>
</evidence>
<protein>
    <submittedName>
        <fullName evidence="3">Energy transducer TonB</fullName>
    </submittedName>
</protein>
<feature type="region of interest" description="Disordered" evidence="1">
    <location>
        <begin position="89"/>
        <end position="130"/>
    </location>
</feature>
<reference evidence="4" key="1">
    <citation type="journal article" date="2019" name="Int. J. Syst. Evol. Microbiol.">
        <title>The Global Catalogue of Microorganisms (GCM) 10K type strain sequencing project: providing services to taxonomists for standard genome sequencing and annotation.</title>
        <authorList>
            <consortium name="The Broad Institute Genomics Platform"/>
            <consortium name="The Broad Institute Genome Sequencing Center for Infectious Disease"/>
            <person name="Wu L."/>
            <person name="Ma J."/>
        </authorList>
    </citation>
    <scope>NUCLEOTIDE SEQUENCE [LARGE SCALE GENOMIC DNA]</scope>
    <source>
        <strain evidence="4">CECT 7806</strain>
    </source>
</reference>
<feature type="transmembrane region" description="Helical" evidence="2">
    <location>
        <begin position="33"/>
        <end position="52"/>
    </location>
</feature>
<accession>A0ABT8AT53</accession>
<dbReference type="Proteomes" id="UP001244297">
    <property type="component" value="Unassembled WGS sequence"/>
</dbReference>